<dbReference type="PANTHER" id="PTHR31885:SF6">
    <property type="entry name" value="GH04784P"/>
    <property type="match status" value="1"/>
</dbReference>
<dbReference type="GO" id="GO:0016020">
    <property type="term" value="C:membrane"/>
    <property type="evidence" value="ECO:0007669"/>
    <property type="project" value="UniProtKB-SubCell"/>
</dbReference>
<feature type="transmembrane region" description="Helical" evidence="6">
    <location>
        <begin position="70"/>
        <end position="90"/>
    </location>
</feature>
<keyword evidence="3 6" id="KW-0812">Transmembrane</keyword>
<evidence type="ECO:0000256" key="1">
    <source>
        <dbReference type="ARBA" id="ARBA00004141"/>
    </source>
</evidence>
<feature type="transmembrane region" description="Helical" evidence="6">
    <location>
        <begin position="177"/>
        <end position="196"/>
    </location>
</feature>
<gene>
    <name evidence="7" type="ORF">JQS30_16620</name>
</gene>
<evidence type="ECO:0000256" key="4">
    <source>
        <dbReference type="ARBA" id="ARBA00022989"/>
    </source>
</evidence>
<comment type="subcellular location">
    <subcellularLocation>
        <location evidence="1">Membrane</location>
        <topology evidence="1">Multi-pass membrane protein</topology>
    </subcellularLocation>
</comment>
<dbReference type="Proteomes" id="UP000662939">
    <property type="component" value="Chromosome"/>
</dbReference>
<evidence type="ECO:0000256" key="6">
    <source>
        <dbReference type="SAM" id="Phobius"/>
    </source>
</evidence>
<evidence type="ECO:0000313" key="8">
    <source>
        <dbReference type="Proteomes" id="UP000662939"/>
    </source>
</evidence>
<feature type="transmembrane region" description="Helical" evidence="6">
    <location>
        <begin position="127"/>
        <end position="146"/>
    </location>
</feature>
<feature type="transmembrane region" description="Helical" evidence="6">
    <location>
        <begin position="96"/>
        <end position="115"/>
    </location>
</feature>
<accession>A0A895XQC7</accession>
<protein>
    <submittedName>
        <fullName evidence="7">Lysoplasmalogenase</fullName>
    </submittedName>
</protein>
<feature type="transmembrane region" description="Helical" evidence="6">
    <location>
        <begin position="202"/>
        <end position="223"/>
    </location>
</feature>
<dbReference type="RefSeq" id="WP_213171353.1">
    <property type="nucleotide sequence ID" value="NZ_CP070496.1"/>
</dbReference>
<feature type="transmembrane region" description="Helical" evidence="6">
    <location>
        <begin position="152"/>
        <end position="170"/>
    </location>
</feature>
<dbReference type="EMBL" id="CP070496">
    <property type="protein sequence ID" value="QSB05345.1"/>
    <property type="molecule type" value="Genomic_DNA"/>
</dbReference>
<dbReference type="AlphaFoldDB" id="A0A895XQC7"/>
<evidence type="ECO:0000256" key="2">
    <source>
        <dbReference type="ARBA" id="ARBA00007375"/>
    </source>
</evidence>
<feature type="transmembrane region" description="Helical" evidence="6">
    <location>
        <begin position="30"/>
        <end position="49"/>
    </location>
</feature>
<keyword evidence="8" id="KW-1185">Reference proteome</keyword>
<evidence type="ECO:0000256" key="3">
    <source>
        <dbReference type="ARBA" id="ARBA00022692"/>
    </source>
</evidence>
<dbReference type="PANTHER" id="PTHR31885">
    <property type="entry name" value="GH04784P"/>
    <property type="match status" value="1"/>
</dbReference>
<proteinExistence type="inferred from homology"/>
<organism evidence="7 8">
    <name type="scientific">Natronoglycomyces albus</name>
    <dbReference type="NCBI Taxonomy" id="2811108"/>
    <lineage>
        <taxon>Bacteria</taxon>
        <taxon>Bacillati</taxon>
        <taxon>Actinomycetota</taxon>
        <taxon>Actinomycetes</taxon>
        <taxon>Glycomycetales</taxon>
        <taxon>Glycomycetaceae</taxon>
        <taxon>Natronoglycomyces</taxon>
    </lineage>
</organism>
<dbReference type="GO" id="GO:0016787">
    <property type="term" value="F:hydrolase activity"/>
    <property type="evidence" value="ECO:0007669"/>
    <property type="project" value="TreeGrafter"/>
</dbReference>
<sequence>MNPRWILSLFGLFTAANLLAVAFGSTAGVWATKPVLMPILAAYLITVAWRDDLANLGRTTGRSLVPANPIVTWLFIGLACAWVADIALILDSEAAFLTGVAVFGLMQLCYLYVFARLGAWARLRGRRLIVPGVLVVFWATFNILLWDSFDSLAAPIAAYSFLLVSMAALAVGLSYRVATGAILFVVSDLMIGIRLTDVTLPGIGVAIMATYAAAQLLIITGILRARLSYERGKHPHAKTPDPRYL</sequence>
<reference evidence="7" key="1">
    <citation type="submission" date="2021-02" db="EMBL/GenBank/DDBJ databases">
        <title>Natronoglycomyces albus gen. nov., sp. nov, a haloalkaliphilic actinobacterium from a soda solonchak soil.</title>
        <authorList>
            <person name="Sorokin D.Y."/>
            <person name="Khijniak T.V."/>
            <person name="Zakharycheva A.P."/>
            <person name="Boueva O.V."/>
            <person name="Ariskina E.V."/>
            <person name="Hahnke R.L."/>
            <person name="Bunk B."/>
            <person name="Sproer C."/>
            <person name="Schumann P."/>
            <person name="Evtushenko L.I."/>
            <person name="Kublanov I.V."/>
        </authorList>
    </citation>
    <scope>NUCLEOTIDE SEQUENCE</scope>
    <source>
        <strain evidence="7">DSM 106290</strain>
    </source>
</reference>
<dbReference type="InterPro" id="IPR012506">
    <property type="entry name" value="TMEM86B-like"/>
</dbReference>
<dbReference type="Pfam" id="PF07947">
    <property type="entry name" value="YhhN"/>
    <property type="match status" value="1"/>
</dbReference>
<evidence type="ECO:0000256" key="5">
    <source>
        <dbReference type="ARBA" id="ARBA00023136"/>
    </source>
</evidence>
<name>A0A895XQC7_9ACTN</name>
<comment type="similarity">
    <text evidence="2">Belongs to the TMEM86 family.</text>
</comment>
<keyword evidence="4 6" id="KW-1133">Transmembrane helix</keyword>
<dbReference type="KEGG" id="nav:JQS30_16620"/>
<evidence type="ECO:0000313" key="7">
    <source>
        <dbReference type="EMBL" id="QSB05345.1"/>
    </source>
</evidence>
<keyword evidence="5 6" id="KW-0472">Membrane</keyword>